<dbReference type="PANTHER" id="PTHR46954:SF1">
    <property type="entry name" value="C2H2-TYPE DOMAIN-CONTAINING PROTEIN"/>
    <property type="match status" value="1"/>
</dbReference>
<dbReference type="EMBL" id="JAHXZJ010000374">
    <property type="protein sequence ID" value="KAH0561282.1"/>
    <property type="molecule type" value="Genomic_DNA"/>
</dbReference>
<accession>A0AAV7IWV2</accession>
<dbReference type="AlphaFoldDB" id="A0AAV7IWV2"/>
<protein>
    <submittedName>
        <fullName evidence="1">Uncharacterized protein</fullName>
    </submittedName>
</protein>
<dbReference type="PANTHER" id="PTHR46954">
    <property type="entry name" value="C2H2-TYPE DOMAIN-CONTAINING PROTEIN"/>
    <property type="match status" value="1"/>
</dbReference>
<reference evidence="1 2" key="1">
    <citation type="journal article" date="2021" name="J. Hered.">
        <title>A chromosome-level genome assembly of the parasitoid wasp, Cotesia glomerata (Hymenoptera: Braconidae).</title>
        <authorList>
            <person name="Pinto B.J."/>
            <person name="Weis J.J."/>
            <person name="Gamble T."/>
            <person name="Ode P.J."/>
            <person name="Paul R."/>
            <person name="Zaspel J.M."/>
        </authorList>
    </citation>
    <scope>NUCLEOTIDE SEQUENCE [LARGE SCALE GENOMIC DNA]</scope>
    <source>
        <strain evidence="1">CgM1</strain>
    </source>
</reference>
<proteinExistence type="predicted"/>
<gene>
    <name evidence="1" type="ORF">KQX54_015951</name>
</gene>
<sequence length="249" mass="28878">MSFQEYYNAYVKRHVNKTKKCCQEEVGNTKTSDSDSTQVDTSALSVSNLECTSRTEISVHDVQHEEFAIQNEITHTNPQLWDQDCNNEPKPAGTTKRKTQPLVISDDEYEVTSTSTPFAVRPTPAQDAIKKEIDKRRLELDFTERRKGSLIADGTEYEEVRKLRQEIDNFEKHLKHKEKQRLYSMKHRQNKKQKMIELCFKNPEAAKSLTPRASSRRPCYEEEQPELLKTISDLAMFGASAEERRFNAN</sequence>
<organism evidence="1 2">
    <name type="scientific">Cotesia glomerata</name>
    <name type="common">Lepidopteran parasitic wasp</name>
    <name type="synonym">Apanteles glomeratus</name>
    <dbReference type="NCBI Taxonomy" id="32391"/>
    <lineage>
        <taxon>Eukaryota</taxon>
        <taxon>Metazoa</taxon>
        <taxon>Ecdysozoa</taxon>
        <taxon>Arthropoda</taxon>
        <taxon>Hexapoda</taxon>
        <taxon>Insecta</taxon>
        <taxon>Pterygota</taxon>
        <taxon>Neoptera</taxon>
        <taxon>Endopterygota</taxon>
        <taxon>Hymenoptera</taxon>
        <taxon>Apocrita</taxon>
        <taxon>Ichneumonoidea</taxon>
        <taxon>Braconidae</taxon>
        <taxon>Microgastrinae</taxon>
        <taxon>Cotesia</taxon>
    </lineage>
</organism>
<evidence type="ECO:0000313" key="1">
    <source>
        <dbReference type="EMBL" id="KAH0561282.1"/>
    </source>
</evidence>
<keyword evidence="2" id="KW-1185">Reference proteome</keyword>
<evidence type="ECO:0000313" key="2">
    <source>
        <dbReference type="Proteomes" id="UP000826195"/>
    </source>
</evidence>
<dbReference type="Proteomes" id="UP000826195">
    <property type="component" value="Unassembled WGS sequence"/>
</dbReference>
<name>A0AAV7IWV2_COTGL</name>
<comment type="caution">
    <text evidence="1">The sequence shown here is derived from an EMBL/GenBank/DDBJ whole genome shotgun (WGS) entry which is preliminary data.</text>
</comment>